<organism evidence="1 2">
    <name type="scientific">Anas platyrhynchos</name>
    <name type="common">Mallard</name>
    <name type="synonym">Anas boschas</name>
    <dbReference type="NCBI Taxonomy" id="8839"/>
    <lineage>
        <taxon>Eukaryota</taxon>
        <taxon>Metazoa</taxon>
        <taxon>Chordata</taxon>
        <taxon>Craniata</taxon>
        <taxon>Vertebrata</taxon>
        <taxon>Euteleostomi</taxon>
        <taxon>Archelosauria</taxon>
        <taxon>Archosauria</taxon>
        <taxon>Dinosauria</taxon>
        <taxon>Saurischia</taxon>
        <taxon>Theropoda</taxon>
        <taxon>Coelurosauria</taxon>
        <taxon>Aves</taxon>
        <taxon>Neognathae</taxon>
        <taxon>Galloanserae</taxon>
        <taxon>Anseriformes</taxon>
        <taxon>Anatidae</taxon>
        <taxon>Anatinae</taxon>
        <taxon>Anas</taxon>
    </lineage>
</organism>
<protein>
    <submittedName>
        <fullName evidence="1">Uncharacterized protein</fullName>
    </submittedName>
</protein>
<dbReference type="EMBL" id="KB742873">
    <property type="protein sequence ID" value="EOB03340.1"/>
    <property type="molecule type" value="Genomic_DNA"/>
</dbReference>
<evidence type="ECO:0000313" key="1">
    <source>
        <dbReference type="EMBL" id="EOB03340.1"/>
    </source>
</evidence>
<dbReference type="Proteomes" id="UP000296049">
    <property type="component" value="Unassembled WGS sequence"/>
</dbReference>
<name>R0LNN9_ANAPL</name>
<dbReference type="AlphaFoldDB" id="R0LNN9"/>
<gene>
    <name evidence="1" type="ORF">Anapl_00641</name>
</gene>
<sequence>MQMQGIWQQLVSCRIRPRTVALPWCWAAELQALLRAFHGLTQPSSAESSGDLQAGNKNEFAALLQQQQGENKFAVYTTVTITMCCPRPAQAKCDLARNQQYRQYEGGEGLCTRAQGTPITLDYLCSPEAP</sequence>
<keyword evidence="2" id="KW-1185">Reference proteome</keyword>
<evidence type="ECO:0000313" key="2">
    <source>
        <dbReference type="Proteomes" id="UP000296049"/>
    </source>
</evidence>
<reference evidence="2" key="1">
    <citation type="journal article" date="2013" name="Nat. Genet.">
        <title>The duck genome and transcriptome provide insight into an avian influenza virus reservoir species.</title>
        <authorList>
            <person name="Huang Y."/>
            <person name="Li Y."/>
            <person name="Burt D.W."/>
            <person name="Chen H."/>
            <person name="Zhang Y."/>
            <person name="Qian W."/>
            <person name="Kim H."/>
            <person name="Gan S."/>
            <person name="Zhao Y."/>
            <person name="Li J."/>
            <person name="Yi K."/>
            <person name="Feng H."/>
            <person name="Zhu P."/>
            <person name="Li B."/>
            <person name="Liu Q."/>
            <person name="Fairley S."/>
            <person name="Magor K.E."/>
            <person name="Du Z."/>
            <person name="Hu X."/>
            <person name="Goodman L."/>
            <person name="Tafer H."/>
            <person name="Vignal A."/>
            <person name="Lee T."/>
            <person name="Kim K.W."/>
            <person name="Sheng Z."/>
            <person name="An Y."/>
            <person name="Searle S."/>
            <person name="Herrero J."/>
            <person name="Groenen M.A."/>
            <person name="Crooijmans R.P."/>
            <person name="Faraut T."/>
            <person name="Cai Q."/>
            <person name="Webster R.G."/>
            <person name="Aldridge J.R."/>
            <person name="Warren W.C."/>
            <person name="Bartschat S."/>
            <person name="Kehr S."/>
            <person name="Marz M."/>
            <person name="Stadler P.F."/>
            <person name="Smith J."/>
            <person name="Kraus R.H."/>
            <person name="Zhao Y."/>
            <person name="Ren L."/>
            <person name="Fei J."/>
            <person name="Morisson M."/>
            <person name="Kaiser P."/>
            <person name="Griffin D.K."/>
            <person name="Rao M."/>
            <person name="Pitel F."/>
            <person name="Wang J."/>
            <person name="Li N."/>
        </authorList>
    </citation>
    <scope>NUCLEOTIDE SEQUENCE [LARGE SCALE GENOMIC DNA]</scope>
</reference>
<proteinExistence type="predicted"/>
<accession>R0LNN9</accession>